<reference evidence="3 4" key="1">
    <citation type="submission" date="2019-02" db="EMBL/GenBank/DDBJ databases">
        <title>Deep-cultivation of Planctomycetes and their phenomic and genomic characterization uncovers novel biology.</title>
        <authorList>
            <person name="Wiegand S."/>
            <person name="Jogler M."/>
            <person name="Boedeker C."/>
            <person name="Pinto D."/>
            <person name="Vollmers J."/>
            <person name="Rivas-Marin E."/>
            <person name="Kohn T."/>
            <person name="Peeters S.H."/>
            <person name="Heuer A."/>
            <person name="Rast P."/>
            <person name="Oberbeckmann S."/>
            <person name="Bunk B."/>
            <person name="Jeske O."/>
            <person name="Meyerdierks A."/>
            <person name="Storesund J.E."/>
            <person name="Kallscheuer N."/>
            <person name="Luecker S."/>
            <person name="Lage O.M."/>
            <person name="Pohl T."/>
            <person name="Merkel B.J."/>
            <person name="Hornburger P."/>
            <person name="Mueller R.-W."/>
            <person name="Bruemmer F."/>
            <person name="Labrenz M."/>
            <person name="Spormann A.M."/>
            <person name="Op den Camp H."/>
            <person name="Overmann J."/>
            <person name="Amann R."/>
            <person name="Jetten M.S.M."/>
            <person name="Mascher T."/>
            <person name="Medema M.H."/>
            <person name="Devos D.P."/>
            <person name="Kaster A.-K."/>
            <person name="Ovreas L."/>
            <person name="Rohde M."/>
            <person name="Galperin M.Y."/>
            <person name="Jogler C."/>
        </authorList>
    </citation>
    <scope>NUCLEOTIDE SEQUENCE [LARGE SCALE GENOMIC DNA]</scope>
    <source>
        <strain evidence="3 4">Poly24</strain>
    </source>
</reference>
<evidence type="ECO:0008006" key="5">
    <source>
        <dbReference type="Google" id="ProtNLM"/>
    </source>
</evidence>
<proteinExistence type="predicted"/>
<feature type="region of interest" description="Disordered" evidence="1">
    <location>
        <begin position="100"/>
        <end position="120"/>
    </location>
</feature>
<keyword evidence="4" id="KW-1185">Reference proteome</keyword>
<evidence type="ECO:0000256" key="1">
    <source>
        <dbReference type="SAM" id="MobiDB-lite"/>
    </source>
</evidence>
<dbReference type="NCBIfam" id="TIGR02098">
    <property type="entry name" value="MJ0042_CXXC"/>
    <property type="match status" value="1"/>
</dbReference>
<name>A0A518JS68_9BACT</name>
<keyword evidence="2" id="KW-0812">Transmembrane</keyword>
<organism evidence="3 4">
    <name type="scientific">Rosistilla carotiformis</name>
    <dbReference type="NCBI Taxonomy" id="2528017"/>
    <lineage>
        <taxon>Bacteria</taxon>
        <taxon>Pseudomonadati</taxon>
        <taxon>Planctomycetota</taxon>
        <taxon>Planctomycetia</taxon>
        <taxon>Pirellulales</taxon>
        <taxon>Pirellulaceae</taxon>
        <taxon>Rosistilla</taxon>
    </lineage>
</organism>
<dbReference type="AlphaFoldDB" id="A0A518JS68"/>
<evidence type="ECO:0000313" key="4">
    <source>
        <dbReference type="Proteomes" id="UP000315082"/>
    </source>
</evidence>
<gene>
    <name evidence="3" type="ORF">Poly24_20980</name>
</gene>
<accession>A0A518JS68</accession>
<feature type="compositionally biased region" description="Low complexity" evidence="1">
    <location>
        <begin position="47"/>
        <end position="57"/>
    </location>
</feature>
<evidence type="ECO:0000313" key="3">
    <source>
        <dbReference type="EMBL" id="QDV68389.1"/>
    </source>
</evidence>
<dbReference type="KEGG" id="rcf:Poly24_20980"/>
<feature type="region of interest" description="Disordered" evidence="1">
    <location>
        <begin position="343"/>
        <end position="363"/>
    </location>
</feature>
<dbReference type="RefSeq" id="WP_145094177.1">
    <property type="nucleotide sequence ID" value="NZ_CP036348.1"/>
</dbReference>
<sequence>MSVLQVRCPGCQAALRVPATAAGSKVRCSQCKKVLAIPARPRAAEAAPIASPASAPASAPPPRQPVTAASDEPFGSFDTADADDPFSASTPYTAASSGFSAASSFQPQRKQHDESATPAASAGRPNWLIAVIVAGAFMMVALVGMTGIGYLAYTRSVDAAVAENQAAKAAANAELSAAAIAEQQTLAEADPLPPSWEAQGARGVTVRMPSTATVREVASPIQGQLVLRVDGTDPDSGAKFWLTEMPVAAGTEIRRDMWLRNLYRYSGATAEERVDVRRSGVAGKRILLARDGEQMDPLLEVFVLPDRMVVASVQPANAKRAEAFFASLTLSAGTVDSTSAAADTDLAKASPRSPPVTAAATQPLTGDEARRYKIYLEYRRYAGANTTRAPLPGVHARDAVDRLLGQVNESQTQAFMVLHGLTDKQLGEIITEGNDKSWATR</sequence>
<evidence type="ECO:0000256" key="2">
    <source>
        <dbReference type="SAM" id="Phobius"/>
    </source>
</evidence>
<protein>
    <recommendedName>
        <fullName evidence="5">Zinc finger/thioredoxin putative domain-containing protein</fullName>
    </recommendedName>
</protein>
<feature type="transmembrane region" description="Helical" evidence="2">
    <location>
        <begin position="127"/>
        <end position="153"/>
    </location>
</feature>
<keyword evidence="2" id="KW-0472">Membrane</keyword>
<feature type="region of interest" description="Disordered" evidence="1">
    <location>
        <begin position="47"/>
        <end position="82"/>
    </location>
</feature>
<dbReference type="Proteomes" id="UP000315082">
    <property type="component" value="Chromosome"/>
</dbReference>
<keyword evidence="2" id="KW-1133">Transmembrane helix</keyword>
<dbReference type="InterPro" id="IPR011723">
    <property type="entry name" value="Znf/thioredoxin_put"/>
</dbReference>
<dbReference type="EMBL" id="CP036348">
    <property type="protein sequence ID" value="QDV68389.1"/>
    <property type="molecule type" value="Genomic_DNA"/>
</dbReference>
<dbReference type="OrthoDB" id="255339at2"/>